<comment type="caution">
    <text evidence="3">The sequence shown here is derived from an EMBL/GenBank/DDBJ whole genome shotgun (WGS) entry which is preliminary data.</text>
</comment>
<protein>
    <submittedName>
        <fullName evidence="3">DUF5305 family protein</fullName>
    </submittedName>
</protein>
<feature type="transmembrane region" description="Helical" evidence="2">
    <location>
        <begin position="20"/>
        <end position="40"/>
    </location>
</feature>
<keyword evidence="2" id="KW-0472">Membrane</keyword>
<dbReference type="EMBL" id="JBHUDC010000011">
    <property type="protein sequence ID" value="MFD1515728.1"/>
    <property type="molecule type" value="Genomic_DNA"/>
</dbReference>
<sequence length="355" mass="38220">MIPGLTKLRLLLADYDREVAAVLVIIGILSLTSVGVLLLTPGTTAVTEQRNPQQVGATVNTSAVVTGNSTVWEQGTQLENEEMYLVEASPNLTLSATSAADTAATIDQRLELVYRVENGDKTVWERSETLAQDNVTNSEGVTTNTTLNASAVQQRLDEIQAEFSGAGRAQALIQLNLTYDMGAYEGSQIASSQLTFEGRGYTLGALSTEKTHTTPVTVEQATPVSPVLLGGLTLLGLCSFAGAAFIMTQQNAFEPTAARAELLHDRHREWISEAQLSEVDLAADRVVHLSSLTDLVDLAIDSDRRVMHDSDRRLYAVFDGSTSYYYRDASSISIESLESHQDDSSDTSGALPADD</sequence>
<dbReference type="Pfam" id="PF17231">
    <property type="entry name" value="DUF5305"/>
    <property type="match status" value="1"/>
</dbReference>
<evidence type="ECO:0000313" key="4">
    <source>
        <dbReference type="Proteomes" id="UP001597187"/>
    </source>
</evidence>
<reference evidence="3 4" key="1">
    <citation type="journal article" date="2019" name="Int. J. Syst. Evol. Microbiol.">
        <title>The Global Catalogue of Microorganisms (GCM) 10K type strain sequencing project: providing services to taxonomists for standard genome sequencing and annotation.</title>
        <authorList>
            <consortium name="The Broad Institute Genomics Platform"/>
            <consortium name="The Broad Institute Genome Sequencing Center for Infectious Disease"/>
            <person name="Wu L."/>
            <person name="Ma J."/>
        </authorList>
    </citation>
    <scope>NUCLEOTIDE SEQUENCE [LARGE SCALE GENOMIC DNA]</scope>
    <source>
        <strain evidence="3 4">CGMCC 1.12563</strain>
    </source>
</reference>
<feature type="region of interest" description="Disordered" evidence="1">
    <location>
        <begin position="336"/>
        <end position="355"/>
    </location>
</feature>
<dbReference type="RefSeq" id="WP_250875653.1">
    <property type="nucleotide sequence ID" value="NZ_JALXFV010000011.1"/>
</dbReference>
<keyword evidence="2" id="KW-1133">Transmembrane helix</keyword>
<dbReference type="Proteomes" id="UP001597187">
    <property type="component" value="Unassembled WGS sequence"/>
</dbReference>
<name>A0ABD6B1F5_9EURY</name>
<evidence type="ECO:0000256" key="2">
    <source>
        <dbReference type="SAM" id="Phobius"/>
    </source>
</evidence>
<feature type="transmembrane region" description="Helical" evidence="2">
    <location>
        <begin position="227"/>
        <end position="247"/>
    </location>
</feature>
<dbReference type="AlphaFoldDB" id="A0ABD6B1F5"/>
<keyword evidence="2" id="KW-0812">Transmembrane</keyword>
<dbReference type="InterPro" id="IPR035185">
    <property type="entry name" value="DUF5305"/>
</dbReference>
<accession>A0ABD6B1F5</accession>
<proteinExistence type="predicted"/>
<evidence type="ECO:0000256" key="1">
    <source>
        <dbReference type="SAM" id="MobiDB-lite"/>
    </source>
</evidence>
<gene>
    <name evidence="3" type="ORF">ACFSBT_20810</name>
</gene>
<organism evidence="3 4">
    <name type="scientific">Halomarina rubra</name>
    <dbReference type="NCBI Taxonomy" id="2071873"/>
    <lineage>
        <taxon>Archaea</taxon>
        <taxon>Methanobacteriati</taxon>
        <taxon>Methanobacteriota</taxon>
        <taxon>Stenosarchaea group</taxon>
        <taxon>Halobacteria</taxon>
        <taxon>Halobacteriales</taxon>
        <taxon>Natronomonadaceae</taxon>
        <taxon>Halomarina</taxon>
    </lineage>
</organism>
<keyword evidence="4" id="KW-1185">Reference proteome</keyword>
<evidence type="ECO:0000313" key="3">
    <source>
        <dbReference type="EMBL" id="MFD1515728.1"/>
    </source>
</evidence>